<organism evidence="2 3">
    <name type="scientific">Arthrobacter alpinus</name>
    <dbReference type="NCBI Taxonomy" id="656366"/>
    <lineage>
        <taxon>Bacteria</taxon>
        <taxon>Bacillati</taxon>
        <taxon>Actinomycetota</taxon>
        <taxon>Actinomycetes</taxon>
        <taxon>Micrococcales</taxon>
        <taxon>Micrococcaceae</taxon>
        <taxon>Arthrobacter</taxon>
    </lineage>
</organism>
<evidence type="ECO:0000313" key="3">
    <source>
        <dbReference type="Proteomes" id="UP000182725"/>
    </source>
</evidence>
<dbReference type="EMBL" id="FNTV01000001">
    <property type="protein sequence ID" value="SEE72941.1"/>
    <property type="molecule type" value="Genomic_DNA"/>
</dbReference>
<evidence type="ECO:0000313" key="2">
    <source>
        <dbReference type="EMBL" id="SEE72941.1"/>
    </source>
</evidence>
<reference evidence="2 3" key="1">
    <citation type="submission" date="2016-10" db="EMBL/GenBank/DDBJ databases">
        <authorList>
            <person name="de Groot N.N."/>
        </authorList>
    </citation>
    <scope>NUCLEOTIDE SEQUENCE [LARGE SCALE GENOMIC DNA]</scope>
    <source>
        <strain evidence="2 3">DSM 22274</strain>
    </source>
</reference>
<dbReference type="Proteomes" id="UP000182725">
    <property type="component" value="Unassembled WGS sequence"/>
</dbReference>
<gene>
    <name evidence="2" type="ORF">SAMN04489740_2337</name>
</gene>
<protein>
    <submittedName>
        <fullName evidence="2">Uncharacterized protein</fullName>
    </submittedName>
</protein>
<accession>A0A1H5L985</accession>
<keyword evidence="1" id="KW-0732">Signal</keyword>
<dbReference type="PROSITE" id="PS51257">
    <property type="entry name" value="PROKAR_LIPOPROTEIN"/>
    <property type="match status" value="1"/>
</dbReference>
<name>A0A1H5L985_9MICC</name>
<dbReference type="AlphaFoldDB" id="A0A1H5L985"/>
<feature type="chain" id="PRO_5010318300" evidence="1">
    <location>
        <begin position="30"/>
        <end position="133"/>
    </location>
</feature>
<evidence type="ECO:0000256" key="1">
    <source>
        <dbReference type="SAM" id="SignalP"/>
    </source>
</evidence>
<sequence>MMTRRLSMVLIMGLFAMLLASCGGGASFAKDMDAALGKVPGVVSTATEYNNSAGVSTRINVRITASTDADLQTVLDDSLRTFAAASGDTRGSISVSFYVFAEGAEEEGLRPDAVGLTITPSVDEIRQYAESGD</sequence>
<feature type="signal peptide" evidence="1">
    <location>
        <begin position="1"/>
        <end position="29"/>
    </location>
</feature>
<proteinExistence type="predicted"/>